<feature type="domain" description="HTH marR-type" evidence="6">
    <location>
        <begin position="9"/>
        <end position="140"/>
    </location>
</feature>
<proteinExistence type="predicted"/>
<evidence type="ECO:0000313" key="8">
    <source>
        <dbReference type="Proteomes" id="UP000231019"/>
    </source>
</evidence>
<dbReference type="EMBL" id="PFFQ01000053">
    <property type="protein sequence ID" value="PIW15268.1"/>
    <property type="molecule type" value="Genomic_DNA"/>
</dbReference>
<dbReference type="PANTHER" id="PTHR33164:SF5">
    <property type="entry name" value="ORGANIC HYDROPEROXIDE RESISTANCE TRANSCRIPTIONAL REGULATOR"/>
    <property type="match status" value="1"/>
</dbReference>
<evidence type="ECO:0000256" key="3">
    <source>
        <dbReference type="ARBA" id="ARBA00023015"/>
    </source>
</evidence>
<protein>
    <submittedName>
        <fullName evidence="7">MarR family transcriptional regulator</fullName>
    </submittedName>
</protein>
<evidence type="ECO:0000313" key="7">
    <source>
        <dbReference type="EMBL" id="PIW15268.1"/>
    </source>
</evidence>
<dbReference type="GO" id="GO:0003677">
    <property type="term" value="F:DNA binding"/>
    <property type="evidence" value="ECO:0007669"/>
    <property type="project" value="UniProtKB-KW"/>
</dbReference>
<accession>A0A2M7G0M5</accession>
<dbReference type="InterPro" id="IPR039422">
    <property type="entry name" value="MarR/SlyA-like"/>
</dbReference>
<gene>
    <name evidence="7" type="ORF">COW36_17785</name>
</gene>
<evidence type="ECO:0000256" key="2">
    <source>
        <dbReference type="ARBA" id="ARBA00022490"/>
    </source>
</evidence>
<comment type="caution">
    <text evidence="7">The sequence shown here is derived from an EMBL/GenBank/DDBJ whole genome shotgun (WGS) entry which is preliminary data.</text>
</comment>
<dbReference type="AlphaFoldDB" id="A0A2M7G0M5"/>
<reference evidence="7 8" key="1">
    <citation type="submission" date="2017-09" db="EMBL/GenBank/DDBJ databases">
        <title>Depth-based differentiation of microbial function through sediment-hosted aquifers and enrichment of novel symbionts in the deep terrestrial subsurface.</title>
        <authorList>
            <person name="Probst A.J."/>
            <person name="Ladd B."/>
            <person name="Jarett J.K."/>
            <person name="Geller-Mcgrath D.E."/>
            <person name="Sieber C.M."/>
            <person name="Emerson J.B."/>
            <person name="Anantharaman K."/>
            <person name="Thomas B.C."/>
            <person name="Malmstrom R."/>
            <person name="Stieglmeier M."/>
            <person name="Klingl A."/>
            <person name="Woyke T."/>
            <person name="Ryan C.M."/>
            <person name="Banfield J.F."/>
        </authorList>
    </citation>
    <scope>NUCLEOTIDE SEQUENCE [LARGE SCALE GENOMIC DNA]</scope>
    <source>
        <strain evidence="7">CG17_big_fil_post_rev_8_21_14_2_50_48_46</strain>
    </source>
</reference>
<evidence type="ECO:0000259" key="6">
    <source>
        <dbReference type="PROSITE" id="PS50995"/>
    </source>
</evidence>
<dbReference type="PANTHER" id="PTHR33164">
    <property type="entry name" value="TRANSCRIPTIONAL REGULATOR, MARR FAMILY"/>
    <property type="match status" value="1"/>
</dbReference>
<evidence type="ECO:0000256" key="5">
    <source>
        <dbReference type="ARBA" id="ARBA00023163"/>
    </source>
</evidence>
<keyword evidence="2" id="KW-0963">Cytoplasm</keyword>
<sequence length="144" mass="16577">MHEDSLKLENQLCHRLYTASNAMTRAYRPLLSELDLTYPQYLVMLALWQKDQIQVNRLIELTLIDGGSLTQILAKLQEKELLKSRTASDDRRKRLLCLTPKGQALKQAALKIPGLMLCKLKSLSLKEFQTLIELIDKLNQDLEI</sequence>
<evidence type="ECO:0000256" key="1">
    <source>
        <dbReference type="ARBA" id="ARBA00004496"/>
    </source>
</evidence>
<dbReference type="SMART" id="SM00347">
    <property type="entry name" value="HTH_MARR"/>
    <property type="match status" value="1"/>
</dbReference>
<dbReference type="Gene3D" id="1.10.10.10">
    <property type="entry name" value="Winged helix-like DNA-binding domain superfamily/Winged helix DNA-binding domain"/>
    <property type="match status" value="1"/>
</dbReference>
<dbReference type="GO" id="GO:0006950">
    <property type="term" value="P:response to stress"/>
    <property type="evidence" value="ECO:0007669"/>
    <property type="project" value="TreeGrafter"/>
</dbReference>
<dbReference type="PROSITE" id="PS50995">
    <property type="entry name" value="HTH_MARR_2"/>
    <property type="match status" value="1"/>
</dbReference>
<dbReference type="InterPro" id="IPR036390">
    <property type="entry name" value="WH_DNA-bd_sf"/>
</dbReference>
<keyword evidence="5" id="KW-0804">Transcription</keyword>
<dbReference type="InterPro" id="IPR036388">
    <property type="entry name" value="WH-like_DNA-bd_sf"/>
</dbReference>
<comment type="subcellular location">
    <subcellularLocation>
        <location evidence="1">Cytoplasm</location>
    </subcellularLocation>
</comment>
<dbReference type="Pfam" id="PF22381">
    <property type="entry name" value="Staph_reg_Sar_Rot"/>
    <property type="match status" value="1"/>
</dbReference>
<dbReference type="Proteomes" id="UP000231019">
    <property type="component" value="Unassembled WGS sequence"/>
</dbReference>
<name>A0A2M7G0M5_9BACT</name>
<dbReference type="InterPro" id="IPR055166">
    <property type="entry name" value="Transc_reg_Sar_Rot_HTH"/>
</dbReference>
<organism evidence="7 8">
    <name type="scientific">bacterium (Candidatus Blackallbacteria) CG17_big_fil_post_rev_8_21_14_2_50_48_46</name>
    <dbReference type="NCBI Taxonomy" id="2014261"/>
    <lineage>
        <taxon>Bacteria</taxon>
        <taxon>Candidatus Blackallbacteria</taxon>
    </lineage>
</organism>
<keyword evidence="3" id="KW-0805">Transcription regulation</keyword>
<keyword evidence="4" id="KW-0238">DNA-binding</keyword>
<dbReference type="GO" id="GO:0003700">
    <property type="term" value="F:DNA-binding transcription factor activity"/>
    <property type="evidence" value="ECO:0007669"/>
    <property type="project" value="InterPro"/>
</dbReference>
<dbReference type="InterPro" id="IPR000835">
    <property type="entry name" value="HTH_MarR-typ"/>
</dbReference>
<dbReference type="GO" id="GO:0005737">
    <property type="term" value="C:cytoplasm"/>
    <property type="evidence" value="ECO:0007669"/>
    <property type="project" value="UniProtKB-SubCell"/>
</dbReference>
<evidence type="ECO:0000256" key="4">
    <source>
        <dbReference type="ARBA" id="ARBA00023125"/>
    </source>
</evidence>
<dbReference type="PRINTS" id="PR00598">
    <property type="entry name" value="HTHMARR"/>
</dbReference>
<dbReference type="SUPFAM" id="SSF46785">
    <property type="entry name" value="Winged helix' DNA-binding domain"/>
    <property type="match status" value="1"/>
</dbReference>